<dbReference type="PANTHER" id="PTHR42973">
    <property type="entry name" value="BINDING OXIDOREDUCTASE, PUTATIVE (AFU_ORTHOLOGUE AFUA_1G17690)-RELATED"/>
    <property type="match status" value="1"/>
</dbReference>
<comment type="similarity">
    <text evidence="2">Belongs to the oxygen-dependent FAD-linked oxidoreductase family.</text>
</comment>
<dbReference type="InterPro" id="IPR006311">
    <property type="entry name" value="TAT_signal"/>
</dbReference>
<dbReference type="PROSITE" id="PS00862">
    <property type="entry name" value="OX2_COVAL_FAD"/>
    <property type="match status" value="1"/>
</dbReference>
<dbReference type="PROSITE" id="PS51257">
    <property type="entry name" value="PROKAR_LIPOPROTEIN"/>
    <property type="match status" value="1"/>
</dbReference>
<dbReference type="Pfam" id="PF08031">
    <property type="entry name" value="BBE"/>
    <property type="match status" value="1"/>
</dbReference>
<dbReference type="Proteomes" id="UP000325243">
    <property type="component" value="Unassembled WGS sequence"/>
</dbReference>
<dbReference type="EMBL" id="VSSB01000001">
    <property type="protein sequence ID" value="TYL53518.1"/>
    <property type="molecule type" value="Genomic_DNA"/>
</dbReference>
<keyword evidence="5" id="KW-0560">Oxidoreductase</keyword>
<dbReference type="PANTHER" id="PTHR42973:SF39">
    <property type="entry name" value="FAD-BINDING PCMH-TYPE DOMAIN-CONTAINING PROTEIN"/>
    <property type="match status" value="1"/>
</dbReference>
<organism evidence="7 8">
    <name type="scientific">Agromyces mariniharenae</name>
    <dbReference type="NCBI Taxonomy" id="2604423"/>
    <lineage>
        <taxon>Bacteria</taxon>
        <taxon>Bacillati</taxon>
        <taxon>Actinomycetota</taxon>
        <taxon>Actinomycetes</taxon>
        <taxon>Micrococcales</taxon>
        <taxon>Microbacteriaceae</taxon>
        <taxon>Agromyces</taxon>
    </lineage>
</organism>
<comment type="cofactor">
    <cofactor evidence="1">
        <name>FAD</name>
        <dbReference type="ChEBI" id="CHEBI:57692"/>
    </cofactor>
</comment>
<sequence length="501" mass="53421">MSTIDRRTFLLAGALAAAGVGLAGCTFPTDWVRLEASAVESLRRRIRGTVLVSGDGGFTEAWMPRNGRYADTVPQLAVRVADDRDVATCLSWSAEQGLPIAVRGGGHSYGGLSTTRGLVIDLSQLSDVDVGSDGLMTVGGAATNADVLEATVGSDWLLPAGTCLSVCVGGLALGGGIGYHSRWAGLTSDHLRSARVVTADGEVVDASADEHPDLFWALRGGTGGTFGVVTEFRFDAARVPRDDIVYYRFAWTGADAALAVLVELDRIQQSAPAEFIASAGVQATPVGDDGPRAAMDVFVRGQFLGSEEDFRAIVAPLLEAAEPSTTDVRVEPFWEVAPRFTNPASENHSWGDISRYADAPLPEAALARVVDLLADAPSRSATTNVQFWMIGWVGGPVIDAVGRTDTAYVHRGMTSLLRPTPVWANLTDASLVADLEEWTAAAIDVLDPHTPRESYQNFPNRAIEDWEAQYFAENLERLREVKSTWDPRGVFASAQGITPSA</sequence>
<protein>
    <submittedName>
        <fullName evidence="7">FAD-binding oxidoreductase</fullName>
    </submittedName>
</protein>
<dbReference type="InterPro" id="IPR016166">
    <property type="entry name" value="FAD-bd_PCMH"/>
</dbReference>
<dbReference type="Gene3D" id="3.30.465.10">
    <property type="match status" value="1"/>
</dbReference>
<comment type="caution">
    <text evidence="7">The sequence shown here is derived from an EMBL/GenBank/DDBJ whole genome shotgun (WGS) entry which is preliminary data.</text>
</comment>
<reference evidence="7 8" key="1">
    <citation type="submission" date="2019-08" db="EMBL/GenBank/DDBJ databases">
        <authorList>
            <person name="Hu J."/>
        </authorList>
    </citation>
    <scope>NUCLEOTIDE SEQUENCE [LARGE SCALE GENOMIC DNA]</scope>
    <source>
        <strain evidence="7 8">NEAU-184</strain>
    </source>
</reference>
<dbReference type="InterPro" id="IPR006094">
    <property type="entry name" value="Oxid_FAD_bind_N"/>
</dbReference>
<evidence type="ECO:0000256" key="2">
    <source>
        <dbReference type="ARBA" id="ARBA00005466"/>
    </source>
</evidence>
<evidence type="ECO:0000256" key="3">
    <source>
        <dbReference type="ARBA" id="ARBA00022630"/>
    </source>
</evidence>
<dbReference type="Pfam" id="PF01565">
    <property type="entry name" value="FAD_binding_4"/>
    <property type="match status" value="1"/>
</dbReference>
<keyword evidence="3" id="KW-0285">Flavoprotein</keyword>
<dbReference type="InterPro" id="IPR016167">
    <property type="entry name" value="FAD-bd_PCMH_sub1"/>
</dbReference>
<dbReference type="Gene3D" id="3.30.43.10">
    <property type="entry name" value="Uridine Diphospho-n-acetylenolpyruvylglucosamine Reductase, domain 2"/>
    <property type="match status" value="1"/>
</dbReference>
<dbReference type="InterPro" id="IPR012951">
    <property type="entry name" value="BBE"/>
</dbReference>
<evidence type="ECO:0000256" key="4">
    <source>
        <dbReference type="ARBA" id="ARBA00022827"/>
    </source>
</evidence>
<keyword evidence="4" id="KW-0274">FAD</keyword>
<dbReference type="GO" id="GO:0016491">
    <property type="term" value="F:oxidoreductase activity"/>
    <property type="evidence" value="ECO:0007669"/>
    <property type="project" value="UniProtKB-KW"/>
</dbReference>
<evidence type="ECO:0000259" key="6">
    <source>
        <dbReference type="PROSITE" id="PS51387"/>
    </source>
</evidence>
<dbReference type="GO" id="GO:0071949">
    <property type="term" value="F:FAD binding"/>
    <property type="evidence" value="ECO:0007669"/>
    <property type="project" value="InterPro"/>
</dbReference>
<feature type="domain" description="FAD-binding PCMH-type" evidence="6">
    <location>
        <begin position="70"/>
        <end position="239"/>
    </location>
</feature>
<dbReference type="PROSITE" id="PS51387">
    <property type="entry name" value="FAD_PCMH"/>
    <property type="match status" value="1"/>
</dbReference>
<name>A0A5S4V5U0_9MICO</name>
<evidence type="ECO:0000313" key="7">
    <source>
        <dbReference type="EMBL" id="TYL53518.1"/>
    </source>
</evidence>
<proteinExistence type="inferred from homology"/>
<evidence type="ECO:0000256" key="5">
    <source>
        <dbReference type="ARBA" id="ARBA00023002"/>
    </source>
</evidence>
<dbReference type="InterPro" id="IPR050416">
    <property type="entry name" value="FAD-linked_Oxidoreductase"/>
</dbReference>
<keyword evidence="8" id="KW-1185">Reference proteome</keyword>
<dbReference type="InterPro" id="IPR006093">
    <property type="entry name" value="Oxy_OxRdtase_FAD_BS"/>
</dbReference>
<dbReference type="InterPro" id="IPR036318">
    <property type="entry name" value="FAD-bd_PCMH-like_sf"/>
</dbReference>
<dbReference type="AlphaFoldDB" id="A0A5S4V5U0"/>
<accession>A0A5S4V5U0</accession>
<gene>
    <name evidence="7" type="ORF">FYC51_07575</name>
</gene>
<evidence type="ECO:0000313" key="8">
    <source>
        <dbReference type="Proteomes" id="UP000325243"/>
    </source>
</evidence>
<dbReference type="PROSITE" id="PS51318">
    <property type="entry name" value="TAT"/>
    <property type="match status" value="1"/>
</dbReference>
<dbReference type="RefSeq" id="WP_148732987.1">
    <property type="nucleotide sequence ID" value="NZ_VSSB01000001.1"/>
</dbReference>
<dbReference type="InterPro" id="IPR016169">
    <property type="entry name" value="FAD-bd_PCMH_sub2"/>
</dbReference>
<dbReference type="SUPFAM" id="SSF56176">
    <property type="entry name" value="FAD-binding/transporter-associated domain-like"/>
    <property type="match status" value="1"/>
</dbReference>
<evidence type="ECO:0000256" key="1">
    <source>
        <dbReference type="ARBA" id="ARBA00001974"/>
    </source>
</evidence>
<dbReference type="Gene3D" id="3.40.462.20">
    <property type="match status" value="1"/>
</dbReference>